<dbReference type="RefSeq" id="XP_025353581.1">
    <property type="nucleotide sequence ID" value="XM_025500968.1"/>
</dbReference>
<evidence type="ECO:0000313" key="3">
    <source>
        <dbReference type="Proteomes" id="UP000245771"/>
    </source>
</evidence>
<name>A0A316V6Q0_9BASI</name>
<gene>
    <name evidence="2" type="ORF">FA14DRAFT_179933</name>
</gene>
<evidence type="ECO:0000256" key="1">
    <source>
        <dbReference type="SAM" id="MobiDB-lite"/>
    </source>
</evidence>
<dbReference type="EMBL" id="KZ819604">
    <property type="protein sequence ID" value="PWN33279.1"/>
    <property type="molecule type" value="Genomic_DNA"/>
</dbReference>
<feature type="compositionally biased region" description="Polar residues" evidence="1">
    <location>
        <begin position="55"/>
        <end position="74"/>
    </location>
</feature>
<dbReference type="InParanoid" id="A0A316V6Q0"/>
<organism evidence="2 3">
    <name type="scientific">Meira miltonrushii</name>
    <dbReference type="NCBI Taxonomy" id="1280837"/>
    <lineage>
        <taxon>Eukaryota</taxon>
        <taxon>Fungi</taxon>
        <taxon>Dikarya</taxon>
        <taxon>Basidiomycota</taxon>
        <taxon>Ustilaginomycotina</taxon>
        <taxon>Exobasidiomycetes</taxon>
        <taxon>Exobasidiales</taxon>
        <taxon>Brachybasidiaceae</taxon>
        <taxon>Meira</taxon>
    </lineage>
</organism>
<sequence length="170" mass="19715">MPINWTGGKKHLPLRAKRDALIPIPLTHHMRAQRNLLHKWQTLHPHQKHSKERQSLNTSSTTDNQASRYRTSSSLDDFKDISKKELNYKRAKILAKPSWLLPFYHPAIKLNKVTEASSNISEEESSFLSYEESTHLSTTSDANKSVHSQLYLTNRESHDFTQFKRCHSVP</sequence>
<keyword evidence="3" id="KW-1185">Reference proteome</keyword>
<dbReference type="AlphaFoldDB" id="A0A316V6Q0"/>
<reference evidence="2 3" key="1">
    <citation type="journal article" date="2018" name="Mol. Biol. Evol.">
        <title>Broad Genomic Sampling Reveals a Smut Pathogenic Ancestry of the Fungal Clade Ustilaginomycotina.</title>
        <authorList>
            <person name="Kijpornyongpan T."/>
            <person name="Mondo S.J."/>
            <person name="Barry K."/>
            <person name="Sandor L."/>
            <person name="Lee J."/>
            <person name="Lipzen A."/>
            <person name="Pangilinan J."/>
            <person name="LaButti K."/>
            <person name="Hainaut M."/>
            <person name="Henrissat B."/>
            <person name="Grigoriev I.V."/>
            <person name="Spatafora J.W."/>
            <person name="Aime M.C."/>
        </authorList>
    </citation>
    <scope>NUCLEOTIDE SEQUENCE [LARGE SCALE GENOMIC DNA]</scope>
    <source>
        <strain evidence="2 3">MCA 3882</strain>
    </source>
</reference>
<proteinExistence type="predicted"/>
<accession>A0A316V6Q0</accession>
<dbReference type="GeneID" id="37022749"/>
<protein>
    <submittedName>
        <fullName evidence="2">Uncharacterized protein</fullName>
    </submittedName>
</protein>
<evidence type="ECO:0000313" key="2">
    <source>
        <dbReference type="EMBL" id="PWN33279.1"/>
    </source>
</evidence>
<feature type="region of interest" description="Disordered" evidence="1">
    <location>
        <begin position="43"/>
        <end position="74"/>
    </location>
</feature>
<dbReference type="Proteomes" id="UP000245771">
    <property type="component" value="Unassembled WGS sequence"/>
</dbReference>